<dbReference type="PROSITE" id="PS50181">
    <property type="entry name" value="FBOX"/>
    <property type="match status" value="1"/>
</dbReference>
<reference evidence="2" key="1">
    <citation type="submission" date="2023-03" db="EMBL/GenBank/DDBJ databases">
        <title>Massive genome expansion in bonnet fungi (Mycena s.s.) driven by repeated elements and novel gene families across ecological guilds.</title>
        <authorList>
            <consortium name="Lawrence Berkeley National Laboratory"/>
            <person name="Harder C.B."/>
            <person name="Miyauchi S."/>
            <person name="Viragh M."/>
            <person name="Kuo A."/>
            <person name="Thoen E."/>
            <person name="Andreopoulos B."/>
            <person name="Lu D."/>
            <person name="Skrede I."/>
            <person name="Drula E."/>
            <person name="Henrissat B."/>
            <person name="Morin E."/>
            <person name="Kohler A."/>
            <person name="Barry K."/>
            <person name="LaButti K."/>
            <person name="Morin E."/>
            <person name="Salamov A."/>
            <person name="Lipzen A."/>
            <person name="Mereny Z."/>
            <person name="Hegedus B."/>
            <person name="Baldrian P."/>
            <person name="Stursova M."/>
            <person name="Weitz H."/>
            <person name="Taylor A."/>
            <person name="Grigoriev I.V."/>
            <person name="Nagy L.G."/>
            <person name="Martin F."/>
            <person name="Kauserud H."/>
        </authorList>
    </citation>
    <scope>NUCLEOTIDE SEQUENCE</scope>
    <source>
        <strain evidence="2">CBHHK002</strain>
    </source>
</reference>
<evidence type="ECO:0000313" key="2">
    <source>
        <dbReference type="EMBL" id="KAJ7366111.1"/>
    </source>
</evidence>
<dbReference type="SUPFAM" id="SSF81383">
    <property type="entry name" value="F-box domain"/>
    <property type="match status" value="1"/>
</dbReference>
<dbReference type="InterPro" id="IPR001810">
    <property type="entry name" value="F-box_dom"/>
</dbReference>
<dbReference type="Gene3D" id="3.80.10.10">
    <property type="entry name" value="Ribonuclease Inhibitor"/>
    <property type="match status" value="1"/>
</dbReference>
<accession>A0AAD7F4M8</accession>
<organism evidence="2 3">
    <name type="scientific">Mycena albidolilacea</name>
    <dbReference type="NCBI Taxonomy" id="1033008"/>
    <lineage>
        <taxon>Eukaryota</taxon>
        <taxon>Fungi</taxon>
        <taxon>Dikarya</taxon>
        <taxon>Basidiomycota</taxon>
        <taxon>Agaricomycotina</taxon>
        <taxon>Agaricomycetes</taxon>
        <taxon>Agaricomycetidae</taxon>
        <taxon>Agaricales</taxon>
        <taxon>Marasmiineae</taxon>
        <taxon>Mycenaceae</taxon>
        <taxon>Mycena</taxon>
    </lineage>
</organism>
<dbReference type="InterPro" id="IPR032675">
    <property type="entry name" value="LRR_dom_sf"/>
</dbReference>
<dbReference type="SUPFAM" id="SSF52047">
    <property type="entry name" value="RNI-like"/>
    <property type="match status" value="1"/>
</dbReference>
<dbReference type="Pfam" id="PF00646">
    <property type="entry name" value="F-box"/>
    <property type="match status" value="1"/>
</dbReference>
<evidence type="ECO:0000313" key="3">
    <source>
        <dbReference type="Proteomes" id="UP001218218"/>
    </source>
</evidence>
<sequence>MVSLDQIPEELWLEILAHLPRETLKHLSLTHRIFSRLSRHLIFADLHFYPYAISGRTVLLPPVMKIKRALERLDFWTSDDIAPLVRSCEIKPCADSAPRRHTDTPYILLAPLFQRLECFTGLGRLYAHQVHFTALGFSNLCRLPALTHLHIDGCGIAPGEHIDLSSLELKVSSFKIAGRDFQFDGATFWFPLLRPDHLRELDLTCIPRFLDIIIPTLPQFHRVHTLSLTVAVSSTSLNLTILSKFPAVEVLSLVGPWKGGETGNEGLEVAKTLPMLRAYKGSFRTLPMFLALPTLTHIEAYGPSISANPALFMQQLEGLQSPSGITMLDLHFGSFEHAVLAPLSAFFTRLTRLSIFIRVHSDEMILSSDRVNRQATSFFIALADAPTLPRTLEHLVISWVFISPEYEEEAPHGHPTVRDLPDLTYLRSALLAHCPALTFLSLDGHDFMLHRRASASGVVVEKIATDLGDAVVMRARLGQART</sequence>
<gene>
    <name evidence="2" type="ORF">DFH08DRAFT_163458</name>
</gene>
<dbReference type="CDD" id="cd09917">
    <property type="entry name" value="F-box_SF"/>
    <property type="match status" value="1"/>
</dbReference>
<proteinExistence type="predicted"/>
<dbReference type="InterPro" id="IPR036047">
    <property type="entry name" value="F-box-like_dom_sf"/>
</dbReference>
<dbReference type="Proteomes" id="UP001218218">
    <property type="component" value="Unassembled WGS sequence"/>
</dbReference>
<protein>
    <recommendedName>
        <fullName evidence="1">F-box domain-containing protein</fullName>
    </recommendedName>
</protein>
<feature type="domain" description="F-box" evidence="1">
    <location>
        <begin position="1"/>
        <end position="46"/>
    </location>
</feature>
<keyword evidence="3" id="KW-1185">Reference proteome</keyword>
<dbReference type="EMBL" id="JARIHO010000002">
    <property type="protein sequence ID" value="KAJ7366111.1"/>
    <property type="molecule type" value="Genomic_DNA"/>
</dbReference>
<name>A0AAD7F4M8_9AGAR</name>
<comment type="caution">
    <text evidence="2">The sequence shown here is derived from an EMBL/GenBank/DDBJ whole genome shotgun (WGS) entry which is preliminary data.</text>
</comment>
<evidence type="ECO:0000259" key="1">
    <source>
        <dbReference type="PROSITE" id="PS50181"/>
    </source>
</evidence>
<dbReference type="AlphaFoldDB" id="A0AAD7F4M8"/>